<keyword evidence="3" id="KW-1185">Reference proteome</keyword>
<dbReference type="SUPFAM" id="SSF51306">
    <property type="entry name" value="LexA/Signal peptidase"/>
    <property type="match status" value="1"/>
</dbReference>
<accession>F0P0P4</accession>
<dbReference type="InterPro" id="IPR015927">
    <property type="entry name" value="Peptidase_S24_S26A/B/C"/>
</dbReference>
<name>F0P0P4_WEEVC</name>
<dbReference type="AlphaFoldDB" id="F0P0P4"/>
<dbReference type="KEGG" id="wvi:Weevi_1855"/>
<dbReference type="Pfam" id="PF00717">
    <property type="entry name" value="Peptidase_S24"/>
    <property type="match status" value="1"/>
</dbReference>
<dbReference type="STRING" id="865938.Weevi_1855"/>
<dbReference type="OrthoDB" id="9787787at2"/>
<dbReference type="Gene3D" id="2.10.109.10">
    <property type="entry name" value="Umud Fragment, subunit A"/>
    <property type="match status" value="1"/>
</dbReference>
<dbReference type="eggNOG" id="COG1974">
    <property type="taxonomic scope" value="Bacteria"/>
</dbReference>
<dbReference type="InterPro" id="IPR036286">
    <property type="entry name" value="LexA/Signal_pep-like_sf"/>
</dbReference>
<dbReference type="Proteomes" id="UP000008641">
    <property type="component" value="Chromosome"/>
</dbReference>
<organism evidence="2 3">
    <name type="scientific">Weeksella virosa (strain ATCC 43766 / DSM 16922 / JCM 21250 / CCUG 30538 / CDC 9751 / IAM 14551 / NBRC 16016 / NCTC 11634 / CL345/78)</name>
    <dbReference type="NCBI Taxonomy" id="865938"/>
    <lineage>
        <taxon>Bacteria</taxon>
        <taxon>Pseudomonadati</taxon>
        <taxon>Bacteroidota</taxon>
        <taxon>Flavobacteriia</taxon>
        <taxon>Flavobacteriales</taxon>
        <taxon>Weeksellaceae</taxon>
        <taxon>Weeksella</taxon>
    </lineage>
</organism>
<reference evidence="2 3" key="1">
    <citation type="journal article" date="2011" name="Stand. Genomic Sci.">
        <title>Complete genome sequence of Weeksella virosa type strain (9751).</title>
        <authorList>
            <person name="Lang E."/>
            <person name="Teshima H."/>
            <person name="Lucas S."/>
            <person name="Lapidus A."/>
            <person name="Hammon N."/>
            <person name="Deshpande S."/>
            <person name="Nolan M."/>
            <person name="Cheng J.F."/>
            <person name="Pitluck S."/>
            <person name="Liolios K."/>
            <person name="Pagani I."/>
            <person name="Mikhailova N."/>
            <person name="Ivanova N."/>
            <person name="Mavromatis K."/>
            <person name="Pati A."/>
            <person name="Tapia R."/>
            <person name="Han C."/>
            <person name="Goodwin L."/>
            <person name="Chen A."/>
            <person name="Palaniappan K."/>
            <person name="Land M."/>
            <person name="Hauser L."/>
            <person name="Chang Y.J."/>
            <person name="Jeffries C.D."/>
            <person name="Brambilla E.M."/>
            <person name="Kopitz M."/>
            <person name="Rohde M."/>
            <person name="Goker M."/>
            <person name="Tindall B.J."/>
            <person name="Detter J.C."/>
            <person name="Woyke T."/>
            <person name="Bristow J."/>
            <person name="Eisen J.A."/>
            <person name="Markowitz V."/>
            <person name="Hugenholtz P."/>
            <person name="Klenk H.P."/>
            <person name="Kyrpides N.C."/>
        </authorList>
    </citation>
    <scope>NUCLEOTIDE SEQUENCE [LARGE SCALE GENOMIC DNA]</scope>
    <source>
        <strain evidence="3">ATCC 43766 / DSM 16922 / JCM 21250 / NBRC 16016 / NCTC 11634 / CL345/78</strain>
    </source>
</reference>
<reference evidence="3" key="2">
    <citation type="journal article" date="2011" name="Stand. Genomic Sci.">
        <title>Complete genome sequence of Weeksella virosa type strain (9751T).</title>
        <authorList>
            <person name="Lang E."/>
            <person name="Teshima H."/>
            <person name="Lucas S."/>
            <person name="Lapidus A."/>
            <person name="Hammon N."/>
            <person name="Deshpande S."/>
            <person name="Nolan M."/>
            <person name="Cheng J."/>
            <person name="Pitluck S."/>
            <person name="Liolios K."/>
            <person name="Pagani I."/>
            <person name="Mikhailova N."/>
            <person name="Ivanova N."/>
            <person name="Mavromatis K."/>
            <person name="Pati A."/>
            <person name="Tapia R."/>
            <person name="Han C."/>
            <person name="Goodwin L."/>
            <person name="Chen A."/>
            <person name="Palaniappan K."/>
            <person name="Land M."/>
            <person name="Hauser L."/>
            <person name="Chang Y."/>
            <person name="Jeffries C."/>
            <person name="Brambilla E."/>
            <person name="Kopitz M."/>
            <person name="Rohde M."/>
            <person name="Goker M."/>
            <person name="Tindall B."/>
            <person name="Detter J."/>
            <person name="Woyke T."/>
            <person name="Bristow J."/>
            <person name="Eisen J."/>
            <person name="Markowitz V."/>
            <person name="Hugenholtz P."/>
            <person name="Klenk H."/>
            <person name="Kyrpides N."/>
        </authorList>
    </citation>
    <scope>NUCLEOTIDE SEQUENCE [LARGE SCALE GENOMIC DNA]</scope>
    <source>
        <strain evidence="3">ATCC 43766 / DSM 16922 / JCM 21250 / NBRC 16016 / NCTC 11634 / CL345/78</strain>
    </source>
</reference>
<feature type="domain" description="Peptidase S24/S26A/S26B/S26C" evidence="1">
    <location>
        <begin position="29"/>
        <end position="140"/>
    </location>
</feature>
<dbReference type="EMBL" id="CP002455">
    <property type="protein sequence ID" value="ADX68543.1"/>
    <property type="molecule type" value="Genomic_DNA"/>
</dbReference>
<evidence type="ECO:0000313" key="2">
    <source>
        <dbReference type="EMBL" id="ADX68543.1"/>
    </source>
</evidence>
<dbReference type="HOGENOM" id="CLU_066192_0_0_10"/>
<proteinExistence type="predicted"/>
<evidence type="ECO:0000313" key="3">
    <source>
        <dbReference type="Proteomes" id="UP000008641"/>
    </source>
</evidence>
<evidence type="ECO:0000259" key="1">
    <source>
        <dbReference type="Pfam" id="PF00717"/>
    </source>
</evidence>
<protein>
    <submittedName>
        <fullName evidence="2">SOS mutagenesis error-prone repair processed to UmuD' forms complex with UmuC</fullName>
    </submittedName>
</protein>
<dbReference type="CDD" id="cd06462">
    <property type="entry name" value="Peptidase_S24_S26"/>
    <property type="match status" value="1"/>
</dbReference>
<sequence length="154" mass="17970">MKLIQDIQFGNELEFLTIEKVNTRYYAHYYGDVSAGFPSPAEDFRQERISLDERFLSKPESTFLVRVGGLSMYPHYQMNDVLVNRSDYQLMHGDDAVVSINNSDFTLKRWDANKKMFYALNPDFKDSLIIQPEDVVVCLGVVSTIIRELKRFRK</sequence>
<dbReference type="RefSeq" id="WP_013598932.1">
    <property type="nucleotide sequence ID" value="NC_015144.1"/>
</dbReference>
<gene>
    <name evidence="2" type="ordered locus">Weevi_1855</name>
</gene>